<gene>
    <name evidence="1" type="ORF">Pint_33954</name>
</gene>
<name>A0ACC0X6V4_9ROSI</name>
<dbReference type="EMBL" id="CM047749">
    <property type="protein sequence ID" value="KAJ0010699.1"/>
    <property type="molecule type" value="Genomic_DNA"/>
</dbReference>
<evidence type="ECO:0000313" key="2">
    <source>
        <dbReference type="Proteomes" id="UP001163603"/>
    </source>
</evidence>
<comment type="caution">
    <text evidence="1">The sequence shown here is derived from an EMBL/GenBank/DDBJ whole genome shotgun (WGS) entry which is preliminary data.</text>
</comment>
<proteinExistence type="predicted"/>
<protein>
    <submittedName>
        <fullName evidence="1">Uncharacterized protein</fullName>
    </submittedName>
</protein>
<sequence>MAAWAFCEEKGIDLVTVVPSFVIGRSLPPDLCSTASDVLGLLKAKFQWHGRMGYVHIDGVAFCHFLVL</sequence>
<dbReference type="Proteomes" id="UP001163603">
    <property type="component" value="Chromosome 14"/>
</dbReference>
<evidence type="ECO:0000313" key="1">
    <source>
        <dbReference type="EMBL" id="KAJ0010699.1"/>
    </source>
</evidence>
<accession>A0ACC0X6V4</accession>
<reference evidence="2" key="1">
    <citation type="journal article" date="2023" name="G3 (Bethesda)">
        <title>Genome assembly and association tests identify interacting loci associated with vigor, precocity, and sex in interspecific pistachio rootstocks.</title>
        <authorList>
            <person name="Palmer W."/>
            <person name="Jacygrad E."/>
            <person name="Sagayaradj S."/>
            <person name="Cavanaugh K."/>
            <person name="Han R."/>
            <person name="Bertier L."/>
            <person name="Beede B."/>
            <person name="Kafkas S."/>
            <person name="Golino D."/>
            <person name="Preece J."/>
            <person name="Michelmore R."/>
        </authorList>
    </citation>
    <scope>NUCLEOTIDE SEQUENCE [LARGE SCALE GENOMIC DNA]</scope>
</reference>
<keyword evidence="2" id="KW-1185">Reference proteome</keyword>
<organism evidence="1 2">
    <name type="scientific">Pistacia integerrima</name>
    <dbReference type="NCBI Taxonomy" id="434235"/>
    <lineage>
        <taxon>Eukaryota</taxon>
        <taxon>Viridiplantae</taxon>
        <taxon>Streptophyta</taxon>
        <taxon>Embryophyta</taxon>
        <taxon>Tracheophyta</taxon>
        <taxon>Spermatophyta</taxon>
        <taxon>Magnoliopsida</taxon>
        <taxon>eudicotyledons</taxon>
        <taxon>Gunneridae</taxon>
        <taxon>Pentapetalae</taxon>
        <taxon>rosids</taxon>
        <taxon>malvids</taxon>
        <taxon>Sapindales</taxon>
        <taxon>Anacardiaceae</taxon>
        <taxon>Pistacia</taxon>
    </lineage>
</organism>